<proteinExistence type="predicted"/>
<evidence type="ECO:0000313" key="1">
    <source>
        <dbReference type="EMBL" id="JAE15812.1"/>
    </source>
</evidence>
<reference evidence="1" key="2">
    <citation type="journal article" date="2015" name="Data Brief">
        <title>Shoot transcriptome of the giant reed, Arundo donax.</title>
        <authorList>
            <person name="Barrero R.A."/>
            <person name="Guerrero F.D."/>
            <person name="Moolhuijzen P."/>
            <person name="Goolsby J.A."/>
            <person name="Tidwell J."/>
            <person name="Bellgard S.E."/>
            <person name="Bellgard M.I."/>
        </authorList>
    </citation>
    <scope>NUCLEOTIDE SEQUENCE</scope>
    <source>
        <tissue evidence="1">Shoot tissue taken approximately 20 cm above the soil surface</tissue>
    </source>
</reference>
<organism evidence="1">
    <name type="scientific">Arundo donax</name>
    <name type="common">Giant reed</name>
    <name type="synonym">Donax arundinaceus</name>
    <dbReference type="NCBI Taxonomy" id="35708"/>
    <lineage>
        <taxon>Eukaryota</taxon>
        <taxon>Viridiplantae</taxon>
        <taxon>Streptophyta</taxon>
        <taxon>Embryophyta</taxon>
        <taxon>Tracheophyta</taxon>
        <taxon>Spermatophyta</taxon>
        <taxon>Magnoliopsida</taxon>
        <taxon>Liliopsida</taxon>
        <taxon>Poales</taxon>
        <taxon>Poaceae</taxon>
        <taxon>PACMAD clade</taxon>
        <taxon>Arundinoideae</taxon>
        <taxon>Arundineae</taxon>
        <taxon>Arundo</taxon>
    </lineage>
</organism>
<sequence length="57" mass="6341">MSRGEPIHGINTARRPLQRDLLAIPKPRATHRQQAGRAIHRVRLPCALLCSVPPSIL</sequence>
<dbReference type="AlphaFoldDB" id="A0A0A9FU78"/>
<name>A0A0A9FU78_ARUDO</name>
<protein>
    <submittedName>
        <fullName evidence="1">Uncharacterized protein</fullName>
    </submittedName>
</protein>
<reference evidence="1" key="1">
    <citation type="submission" date="2014-09" db="EMBL/GenBank/DDBJ databases">
        <authorList>
            <person name="Magalhaes I.L.F."/>
            <person name="Oliveira U."/>
            <person name="Santos F.R."/>
            <person name="Vidigal T.H.D.A."/>
            <person name="Brescovit A.D."/>
            <person name="Santos A.J."/>
        </authorList>
    </citation>
    <scope>NUCLEOTIDE SEQUENCE</scope>
    <source>
        <tissue evidence="1">Shoot tissue taken approximately 20 cm above the soil surface</tissue>
    </source>
</reference>
<accession>A0A0A9FU78</accession>
<dbReference type="EMBL" id="GBRH01182084">
    <property type="protein sequence ID" value="JAE15812.1"/>
    <property type="molecule type" value="Transcribed_RNA"/>
</dbReference>